<dbReference type="OrthoDB" id="9789836at2"/>
<name>A0A2U2CBF4_9RHOB</name>
<dbReference type="GeneID" id="94365289"/>
<dbReference type="Proteomes" id="UP000244940">
    <property type="component" value="Unassembled WGS sequence"/>
</dbReference>
<dbReference type="Pfam" id="PF06230">
    <property type="entry name" value="LpxI_C"/>
    <property type="match status" value="1"/>
</dbReference>
<keyword evidence="4" id="KW-1185">Reference proteome</keyword>
<evidence type="ECO:0000259" key="2">
    <source>
        <dbReference type="Pfam" id="PF17930"/>
    </source>
</evidence>
<accession>A0A2U2CBF4</accession>
<dbReference type="Gene3D" id="3.40.140.80">
    <property type="match status" value="1"/>
</dbReference>
<evidence type="ECO:0000313" key="4">
    <source>
        <dbReference type="Proteomes" id="UP000244940"/>
    </source>
</evidence>
<dbReference type="InterPro" id="IPR041255">
    <property type="entry name" value="LpxI_N"/>
</dbReference>
<gene>
    <name evidence="3" type="ORF">C4N9_10340</name>
</gene>
<feature type="domain" description="LpxI N-terminal" evidence="2">
    <location>
        <begin position="5"/>
        <end position="127"/>
    </location>
</feature>
<dbReference type="Gene3D" id="3.40.50.20">
    <property type="match status" value="1"/>
</dbReference>
<dbReference type="InterPro" id="IPR010415">
    <property type="entry name" value="LpxI_C"/>
</dbReference>
<dbReference type="Pfam" id="PF17930">
    <property type="entry name" value="LpxI_N"/>
    <property type="match status" value="1"/>
</dbReference>
<dbReference type="InterPro" id="IPR043167">
    <property type="entry name" value="LpxI_C_sf"/>
</dbReference>
<dbReference type="AlphaFoldDB" id="A0A2U2CBF4"/>
<sequence>MRARTAIIAGAGRLPATLARALPEALICAPAGIAPEGLSVAQPFHFERLVPFLRDLGNRGIETVVMAGAIERPSLDPALFDRDTAQLVPDLLRAIQSGDDGALRWVIGLMEEFDLRVEGVPQIAPDLLIAEGPATARAPSADEAADAARGAEILAALAPVDVGQGCVICAGQAIGLETLYGTDAMLADVGRHRPERAPHKGGTFVKRAKAGQDLRVDLPTIGPATIEAAAQAGLTAIALQQGHVIVLDRDAVLARADAAGIALWGMA</sequence>
<dbReference type="EMBL" id="QEYD01000005">
    <property type="protein sequence ID" value="PWE29197.1"/>
    <property type="molecule type" value="Genomic_DNA"/>
</dbReference>
<comment type="caution">
    <text evidence="3">The sequence shown here is derived from an EMBL/GenBank/DDBJ whole genome shotgun (WGS) entry which is preliminary data.</text>
</comment>
<protein>
    <submittedName>
        <fullName evidence="3">DUF1009 domain-containing protein</fullName>
    </submittedName>
</protein>
<organism evidence="3 4">
    <name type="scientific">Pararhodobacter marinus</name>
    <dbReference type="NCBI Taxonomy" id="2184063"/>
    <lineage>
        <taxon>Bacteria</taxon>
        <taxon>Pseudomonadati</taxon>
        <taxon>Pseudomonadota</taxon>
        <taxon>Alphaproteobacteria</taxon>
        <taxon>Rhodobacterales</taxon>
        <taxon>Paracoccaceae</taxon>
        <taxon>Pararhodobacter</taxon>
    </lineage>
</organism>
<dbReference type="PANTHER" id="PTHR39962:SF1">
    <property type="entry name" value="LPXI FAMILY PROTEIN"/>
    <property type="match status" value="1"/>
</dbReference>
<dbReference type="InterPro" id="IPR053174">
    <property type="entry name" value="LpxI"/>
</dbReference>
<dbReference type="PANTHER" id="PTHR39962">
    <property type="entry name" value="BLL4848 PROTEIN"/>
    <property type="match status" value="1"/>
</dbReference>
<dbReference type="RefSeq" id="WP_109533246.1">
    <property type="nucleotide sequence ID" value="NZ_QEYD01000005.1"/>
</dbReference>
<reference evidence="3 4" key="1">
    <citation type="submission" date="2018-05" db="EMBL/GenBank/DDBJ databases">
        <title>Pararhodobacter marina sp. nov., isolated from deep-sea water of the Indian Ocean.</title>
        <authorList>
            <person name="Lai Q.Sr."/>
            <person name="Liu X."/>
            <person name="Shao Z."/>
        </authorList>
    </citation>
    <scope>NUCLEOTIDE SEQUENCE [LARGE SCALE GENOMIC DNA]</scope>
    <source>
        <strain evidence="3 4">CIC4N-9</strain>
    </source>
</reference>
<feature type="domain" description="LpxI C-terminal" evidence="1">
    <location>
        <begin position="131"/>
        <end position="264"/>
    </location>
</feature>
<evidence type="ECO:0000259" key="1">
    <source>
        <dbReference type="Pfam" id="PF06230"/>
    </source>
</evidence>
<proteinExistence type="predicted"/>
<evidence type="ECO:0000313" key="3">
    <source>
        <dbReference type="EMBL" id="PWE29197.1"/>
    </source>
</evidence>